<reference evidence="2 3" key="1">
    <citation type="submission" date="2021-06" db="EMBL/GenBank/DDBJ databases">
        <authorList>
            <person name="Palmer J.M."/>
        </authorList>
    </citation>
    <scope>NUCLEOTIDE SEQUENCE [LARGE SCALE GENOMIC DNA]</scope>
    <source>
        <strain evidence="3">if_2019</strain>
        <tissue evidence="2">Muscle</tissue>
    </source>
</reference>
<dbReference type="EMBL" id="JAHRIQ010113295">
    <property type="protein sequence ID" value="MEQ2257762.1"/>
    <property type="molecule type" value="Genomic_DNA"/>
</dbReference>
<evidence type="ECO:0000256" key="1">
    <source>
        <dbReference type="SAM" id="MobiDB-lite"/>
    </source>
</evidence>
<comment type="caution">
    <text evidence="2">The sequence shown here is derived from an EMBL/GenBank/DDBJ whole genome shotgun (WGS) entry which is preliminary data.</text>
</comment>
<evidence type="ECO:0000313" key="2">
    <source>
        <dbReference type="EMBL" id="MEQ2257762.1"/>
    </source>
</evidence>
<sequence length="130" mass="15139">MANTPSHREHDPTQSKVRDLTFQFEQEAKENSASNQLRMTGKTDFEGKEPRKVSQKSDRVMMRKVLDPMPTDARRISLQNGTRLYQVIGDPWEIEGDGLLVFTNDNFKIHNTKFRKRLRAQAGEDYKKEV</sequence>
<dbReference type="Proteomes" id="UP001482620">
    <property type="component" value="Unassembled WGS sequence"/>
</dbReference>
<name>A0ABV0VKK0_9TELE</name>
<proteinExistence type="predicted"/>
<feature type="region of interest" description="Disordered" evidence="1">
    <location>
        <begin position="27"/>
        <end position="58"/>
    </location>
</feature>
<accession>A0ABV0VKK0</accession>
<gene>
    <name evidence="2" type="ORF">ILYODFUR_038076</name>
</gene>
<feature type="compositionally biased region" description="Basic and acidic residues" evidence="1">
    <location>
        <begin position="41"/>
        <end position="58"/>
    </location>
</feature>
<keyword evidence="3" id="KW-1185">Reference proteome</keyword>
<organism evidence="2 3">
    <name type="scientific">Ilyodon furcidens</name>
    <name type="common">goldbreast splitfin</name>
    <dbReference type="NCBI Taxonomy" id="33524"/>
    <lineage>
        <taxon>Eukaryota</taxon>
        <taxon>Metazoa</taxon>
        <taxon>Chordata</taxon>
        <taxon>Craniata</taxon>
        <taxon>Vertebrata</taxon>
        <taxon>Euteleostomi</taxon>
        <taxon>Actinopterygii</taxon>
        <taxon>Neopterygii</taxon>
        <taxon>Teleostei</taxon>
        <taxon>Neoteleostei</taxon>
        <taxon>Acanthomorphata</taxon>
        <taxon>Ovalentaria</taxon>
        <taxon>Atherinomorphae</taxon>
        <taxon>Cyprinodontiformes</taxon>
        <taxon>Goodeidae</taxon>
        <taxon>Ilyodon</taxon>
    </lineage>
</organism>
<evidence type="ECO:0000313" key="3">
    <source>
        <dbReference type="Proteomes" id="UP001482620"/>
    </source>
</evidence>
<protein>
    <submittedName>
        <fullName evidence="2">Uncharacterized protein</fullName>
    </submittedName>
</protein>